<dbReference type="PROSITE" id="PS50932">
    <property type="entry name" value="HTH_LACI_2"/>
    <property type="match status" value="1"/>
</dbReference>
<protein>
    <submittedName>
        <fullName evidence="5">LacI family DNA-binding transcriptional regulator</fullName>
    </submittedName>
</protein>
<evidence type="ECO:0000313" key="5">
    <source>
        <dbReference type="EMBL" id="NGO64580.1"/>
    </source>
</evidence>
<dbReference type="EMBL" id="JAAKZH010000003">
    <property type="protein sequence ID" value="NGO64580.1"/>
    <property type="molecule type" value="Genomic_DNA"/>
</dbReference>
<dbReference type="PANTHER" id="PTHR30146:SF2">
    <property type="entry name" value="HTH-TYPE TRANSCRIPTIONAL REGULATOR GNTR"/>
    <property type="match status" value="1"/>
</dbReference>
<proteinExistence type="predicted"/>
<dbReference type="CDD" id="cd01392">
    <property type="entry name" value="HTH_LacI"/>
    <property type="match status" value="1"/>
</dbReference>
<comment type="caution">
    <text evidence="5">The sequence shown here is derived from an EMBL/GenBank/DDBJ whole genome shotgun (WGS) entry which is preliminary data.</text>
</comment>
<dbReference type="InterPro" id="IPR010982">
    <property type="entry name" value="Lambda_DNA-bd_dom_sf"/>
</dbReference>
<dbReference type="Pfam" id="PF00356">
    <property type="entry name" value="LacI"/>
    <property type="match status" value="1"/>
</dbReference>
<dbReference type="Gene3D" id="3.40.50.2300">
    <property type="match status" value="2"/>
</dbReference>
<organism evidence="5 6">
    <name type="scientific">Rhizobium daejeonense</name>
    <dbReference type="NCBI Taxonomy" id="240521"/>
    <lineage>
        <taxon>Bacteria</taxon>
        <taxon>Pseudomonadati</taxon>
        <taxon>Pseudomonadota</taxon>
        <taxon>Alphaproteobacteria</taxon>
        <taxon>Hyphomicrobiales</taxon>
        <taxon>Rhizobiaceae</taxon>
        <taxon>Rhizobium/Agrobacterium group</taxon>
        <taxon>Rhizobium</taxon>
    </lineage>
</organism>
<dbReference type="SUPFAM" id="SSF47413">
    <property type="entry name" value="lambda repressor-like DNA-binding domains"/>
    <property type="match status" value="1"/>
</dbReference>
<evidence type="ECO:0000259" key="4">
    <source>
        <dbReference type="PROSITE" id="PS50932"/>
    </source>
</evidence>
<evidence type="ECO:0000313" key="6">
    <source>
        <dbReference type="Proteomes" id="UP000477849"/>
    </source>
</evidence>
<dbReference type="PROSITE" id="PS00356">
    <property type="entry name" value="HTH_LACI_1"/>
    <property type="match status" value="1"/>
</dbReference>
<dbReference type="CDD" id="cd01575">
    <property type="entry name" value="PBP1_GntR"/>
    <property type="match status" value="1"/>
</dbReference>
<dbReference type="Pfam" id="PF13377">
    <property type="entry name" value="Peripla_BP_3"/>
    <property type="match status" value="1"/>
</dbReference>
<keyword evidence="3" id="KW-0804">Transcription</keyword>
<name>A0A6M1S5W2_9HYPH</name>
<feature type="domain" description="HTH lacI-type" evidence="4">
    <location>
        <begin position="41"/>
        <end position="95"/>
    </location>
</feature>
<dbReference type="InterPro" id="IPR028082">
    <property type="entry name" value="Peripla_BP_I"/>
</dbReference>
<evidence type="ECO:0000256" key="2">
    <source>
        <dbReference type="ARBA" id="ARBA00023125"/>
    </source>
</evidence>
<keyword evidence="2 5" id="KW-0238">DNA-binding</keyword>
<dbReference type="AlphaFoldDB" id="A0A6M1S5W2"/>
<dbReference type="PANTHER" id="PTHR30146">
    <property type="entry name" value="LACI-RELATED TRANSCRIPTIONAL REPRESSOR"/>
    <property type="match status" value="1"/>
</dbReference>
<dbReference type="GO" id="GO:0003700">
    <property type="term" value="F:DNA-binding transcription factor activity"/>
    <property type="evidence" value="ECO:0007669"/>
    <property type="project" value="TreeGrafter"/>
</dbReference>
<evidence type="ECO:0000256" key="3">
    <source>
        <dbReference type="ARBA" id="ARBA00023163"/>
    </source>
</evidence>
<dbReference type="Gene3D" id="1.10.260.40">
    <property type="entry name" value="lambda repressor-like DNA-binding domains"/>
    <property type="match status" value="1"/>
</dbReference>
<keyword evidence="6" id="KW-1185">Reference proteome</keyword>
<dbReference type="InterPro" id="IPR000843">
    <property type="entry name" value="HTH_LacI"/>
</dbReference>
<dbReference type="Proteomes" id="UP000477849">
    <property type="component" value="Unassembled WGS sequence"/>
</dbReference>
<gene>
    <name evidence="5" type="ORF">G6N76_12975</name>
</gene>
<dbReference type="GO" id="GO:0000976">
    <property type="term" value="F:transcription cis-regulatory region binding"/>
    <property type="evidence" value="ECO:0007669"/>
    <property type="project" value="TreeGrafter"/>
</dbReference>
<dbReference type="InterPro" id="IPR046335">
    <property type="entry name" value="LacI/GalR-like_sensor"/>
</dbReference>
<sequence length="371" mass="41122">MVADWGDACAGVARCPAADGRRYSGGWTLGTRRRRQRQERVTLLDVATAAGVSSITVSRALRNPEKVSPALRETIMKFVESMGYVPDFAARALASQNSGIIGVLSPALTNYSFIGIMRGIEDRVRSTDMRIQYANTHFEPADEIRQLRLFFAQNPSGIIIAGVEEHPDVLDLLRKAPCPVVQIMDVNGDPVDMSIGISHRFAAETATAHLIERGFRRIALLGGRWDIRSRRRFDGYRTVMEKAGLYDPELVFSLDAHTSVGLGGHLLERLLRQAPDADAAFCHNDDIALGVLFECQRRGIRLPEDFGICGFNDLEYANVSKPSLTTVRVPRYEIGYRAVDMIVRASGSGNQPEAQIDLGFHLVERETTARY</sequence>
<evidence type="ECO:0000256" key="1">
    <source>
        <dbReference type="ARBA" id="ARBA00023015"/>
    </source>
</evidence>
<accession>A0A6M1S5W2</accession>
<keyword evidence="1" id="KW-0805">Transcription regulation</keyword>
<dbReference type="SUPFAM" id="SSF53822">
    <property type="entry name" value="Periplasmic binding protein-like I"/>
    <property type="match status" value="1"/>
</dbReference>
<reference evidence="5 6" key="1">
    <citation type="submission" date="2020-02" db="EMBL/GenBank/DDBJ databases">
        <title>Genome sequence of the type strain CCBAU10050 of Rhizobium daejeonense.</title>
        <authorList>
            <person name="Gao J."/>
            <person name="Sun J."/>
        </authorList>
    </citation>
    <scope>NUCLEOTIDE SEQUENCE [LARGE SCALE GENOMIC DNA]</scope>
    <source>
        <strain evidence="5 6">CCBAU10050</strain>
    </source>
</reference>
<dbReference type="SMART" id="SM00354">
    <property type="entry name" value="HTH_LACI"/>
    <property type="match status" value="1"/>
</dbReference>